<gene>
    <name evidence="1" type="ORF">PREVCOP_06197</name>
</gene>
<dbReference type="PaxDb" id="537011-PREVCOP_06197"/>
<comment type="caution">
    <text evidence="1">The sequence shown here is derived from an EMBL/GenBank/DDBJ whole genome shotgun (WGS) entry which is preliminary data.</text>
</comment>
<protein>
    <submittedName>
        <fullName evidence="1">Uncharacterized protein</fullName>
    </submittedName>
</protein>
<keyword evidence="2" id="KW-1185">Reference proteome</keyword>
<accession>D1PG33</accession>
<evidence type="ECO:0000313" key="2">
    <source>
        <dbReference type="Proteomes" id="UP000004477"/>
    </source>
</evidence>
<name>D1PG33_9BACT</name>
<proteinExistence type="predicted"/>
<feature type="non-terminal residue" evidence="1">
    <location>
        <position position="51"/>
    </location>
</feature>
<organism evidence="1 2">
    <name type="scientific">Segatella copri DSM 18205</name>
    <dbReference type="NCBI Taxonomy" id="537011"/>
    <lineage>
        <taxon>Bacteria</taxon>
        <taxon>Pseudomonadati</taxon>
        <taxon>Bacteroidota</taxon>
        <taxon>Bacteroidia</taxon>
        <taxon>Bacteroidales</taxon>
        <taxon>Prevotellaceae</taxon>
        <taxon>Segatella</taxon>
    </lineage>
</organism>
<dbReference type="AlphaFoldDB" id="D1PG33"/>
<dbReference type="HOGENOM" id="CLU_3128962_0_0_10"/>
<dbReference type="STRING" id="537011.PREVCOP_06197"/>
<evidence type="ECO:0000313" key="1">
    <source>
        <dbReference type="EMBL" id="EFB34288.1"/>
    </source>
</evidence>
<sequence length="51" mass="6113">MYRCKRYQDFSSAFQFAKVIYFFNFWRIDSPFNSILLAFATKRSIMASAKV</sequence>
<dbReference type="EMBL" id="ACBX02000038">
    <property type="protein sequence ID" value="EFB34288.1"/>
    <property type="molecule type" value="Genomic_DNA"/>
</dbReference>
<reference evidence="1" key="1">
    <citation type="submission" date="2009-11" db="EMBL/GenBank/DDBJ databases">
        <authorList>
            <person name="Weinstock G."/>
            <person name="Sodergren E."/>
            <person name="Clifton S."/>
            <person name="Fulton L."/>
            <person name="Fulton B."/>
            <person name="Courtney L."/>
            <person name="Fronick C."/>
            <person name="Harrison M."/>
            <person name="Strong C."/>
            <person name="Farmer C."/>
            <person name="Delahaunty K."/>
            <person name="Markovic C."/>
            <person name="Hall O."/>
            <person name="Minx P."/>
            <person name="Tomlinson C."/>
            <person name="Mitreva M."/>
            <person name="Nelson J."/>
            <person name="Hou S."/>
            <person name="Wollam A."/>
            <person name="Pepin K.H."/>
            <person name="Johnson M."/>
            <person name="Bhonagiri V."/>
            <person name="Nash W.E."/>
            <person name="Warren W."/>
            <person name="Chinwalla A."/>
            <person name="Mardis E.R."/>
            <person name="Wilson R.K."/>
        </authorList>
    </citation>
    <scope>NUCLEOTIDE SEQUENCE [LARGE SCALE GENOMIC DNA]</scope>
    <source>
        <strain evidence="1">DSM 18205</strain>
    </source>
</reference>
<dbReference type="Proteomes" id="UP000004477">
    <property type="component" value="Unassembled WGS sequence"/>
</dbReference>